<feature type="chain" id="PRO_5010980929" description="CUB domain-containing protein" evidence="7">
    <location>
        <begin position="25"/>
        <end position="588"/>
    </location>
</feature>
<gene>
    <name evidence="9" type="primary">20211805</name>
    <name evidence="8" type="ORF">HELRODRAFT_191088</name>
</gene>
<dbReference type="RefSeq" id="XP_009014572.1">
    <property type="nucleotide sequence ID" value="XM_009016324.1"/>
</dbReference>
<dbReference type="GO" id="GO:0071944">
    <property type="term" value="C:cell periphery"/>
    <property type="evidence" value="ECO:0007669"/>
    <property type="project" value="UniProtKB-ARBA"/>
</dbReference>
<feature type="transmembrane region" description="Helical" evidence="6">
    <location>
        <begin position="302"/>
        <end position="327"/>
    </location>
</feature>
<reference evidence="10" key="1">
    <citation type="submission" date="2012-12" db="EMBL/GenBank/DDBJ databases">
        <authorList>
            <person name="Hellsten U."/>
            <person name="Grimwood J."/>
            <person name="Chapman J.A."/>
            <person name="Shapiro H."/>
            <person name="Aerts A."/>
            <person name="Otillar R.P."/>
            <person name="Terry A.Y."/>
            <person name="Boore J.L."/>
            <person name="Simakov O."/>
            <person name="Marletaz F."/>
            <person name="Cho S.-J."/>
            <person name="Edsinger-Gonzales E."/>
            <person name="Havlak P."/>
            <person name="Kuo D.-H."/>
            <person name="Larsson T."/>
            <person name="Lv J."/>
            <person name="Arendt D."/>
            <person name="Savage R."/>
            <person name="Osoegawa K."/>
            <person name="de Jong P."/>
            <person name="Lindberg D.R."/>
            <person name="Seaver E.C."/>
            <person name="Weisblat D.A."/>
            <person name="Putnam N.H."/>
            <person name="Grigoriev I.V."/>
            <person name="Rokhsar D.S."/>
        </authorList>
    </citation>
    <scope>NUCLEOTIDE SEQUENCE</scope>
</reference>
<proteinExistence type="predicted"/>
<feature type="signal peptide" evidence="7">
    <location>
        <begin position="1"/>
        <end position="24"/>
    </location>
</feature>
<evidence type="ECO:0000256" key="7">
    <source>
        <dbReference type="SAM" id="SignalP"/>
    </source>
</evidence>
<evidence type="ECO:0000256" key="2">
    <source>
        <dbReference type="ARBA" id="ARBA00022692"/>
    </source>
</evidence>
<evidence type="ECO:0000256" key="6">
    <source>
        <dbReference type="SAM" id="Phobius"/>
    </source>
</evidence>
<feature type="region of interest" description="Disordered" evidence="5">
    <location>
        <begin position="252"/>
        <end position="276"/>
    </location>
</feature>
<reference evidence="8 10" key="2">
    <citation type="journal article" date="2013" name="Nature">
        <title>Insights into bilaterian evolution from three spiralian genomes.</title>
        <authorList>
            <person name="Simakov O."/>
            <person name="Marletaz F."/>
            <person name="Cho S.J."/>
            <person name="Edsinger-Gonzales E."/>
            <person name="Havlak P."/>
            <person name="Hellsten U."/>
            <person name="Kuo D.H."/>
            <person name="Larsson T."/>
            <person name="Lv J."/>
            <person name="Arendt D."/>
            <person name="Savage R."/>
            <person name="Osoegawa K."/>
            <person name="de Jong P."/>
            <person name="Grimwood J."/>
            <person name="Chapman J.A."/>
            <person name="Shapiro H."/>
            <person name="Aerts A."/>
            <person name="Otillar R.P."/>
            <person name="Terry A.Y."/>
            <person name="Boore J.L."/>
            <person name="Grigoriev I.V."/>
            <person name="Lindberg D.R."/>
            <person name="Seaver E.C."/>
            <person name="Weisblat D.A."/>
            <person name="Putnam N.H."/>
            <person name="Rokhsar D.S."/>
        </authorList>
    </citation>
    <scope>NUCLEOTIDE SEQUENCE</scope>
</reference>
<evidence type="ECO:0000313" key="8">
    <source>
        <dbReference type="EMBL" id="ESO07194.1"/>
    </source>
</evidence>
<evidence type="ECO:0000313" key="10">
    <source>
        <dbReference type="Proteomes" id="UP000015101"/>
    </source>
</evidence>
<name>T1FSK8_HELRO</name>
<dbReference type="Proteomes" id="UP000015101">
    <property type="component" value="Unassembled WGS sequence"/>
</dbReference>
<comment type="subcellular location">
    <subcellularLocation>
        <location evidence="1">Membrane</location>
        <topology evidence="1">Single-pass membrane protein</topology>
    </subcellularLocation>
</comment>
<keyword evidence="3 6" id="KW-1133">Transmembrane helix</keyword>
<keyword evidence="4 6" id="KW-0472">Membrane</keyword>
<dbReference type="GeneID" id="20211805"/>
<organism evidence="9 10">
    <name type="scientific">Helobdella robusta</name>
    <name type="common">Californian leech</name>
    <dbReference type="NCBI Taxonomy" id="6412"/>
    <lineage>
        <taxon>Eukaryota</taxon>
        <taxon>Metazoa</taxon>
        <taxon>Spiralia</taxon>
        <taxon>Lophotrochozoa</taxon>
        <taxon>Annelida</taxon>
        <taxon>Clitellata</taxon>
        <taxon>Hirudinea</taxon>
        <taxon>Rhynchobdellida</taxon>
        <taxon>Glossiphoniidae</taxon>
        <taxon>Helobdella</taxon>
    </lineage>
</organism>
<evidence type="ECO:0000256" key="1">
    <source>
        <dbReference type="ARBA" id="ARBA00004167"/>
    </source>
</evidence>
<keyword evidence="2 6" id="KW-0812">Transmembrane</keyword>
<accession>T1FSK8</accession>
<evidence type="ECO:0000256" key="5">
    <source>
        <dbReference type="SAM" id="MobiDB-lite"/>
    </source>
</evidence>
<dbReference type="KEGG" id="hro:HELRODRAFT_191088"/>
<evidence type="ECO:0008006" key="11">
    <source>
        <dbReference type="Google" id="ProtNLM"/>
    </source>
</evidence>
<keyword evidence="10" id="KW-1185">Reference proteome</keyword>
<feature type="compositionally biased region" description="Polar residues" evidence="5">
    <location>
        <begin position="259"/>
        <end position="276"/>
    </location>
</feature>
<dbReference type="InterPro" id="IPR051694">
    <property type="entry name" value="Immunoregulatory_rcpt-like"/>
</dbReference>
<keyword evidence="7" id="KW-0732">Signal</keyword>
<evidence type="ECO:0000256" key="4">
    <source>
        <dbReference type="ARBA" id="ARBA00023136"/>
    </source>
</evidence>
<dbReference type="EMBL" id="KB096222">
    <property type="protein sequence ID" value="ESO07194.1"/>
    <property type="molecule type" value="Genomic_DNA"/>
</dbReference>
<feature type="region of interest" description="Disordered" evidence="5">
    <location>
        <begin position="503"/>
        <end position="549"/>
    </location>
</feature>
<dbReference type="HOGENOM" id="CLU_566569_0_0_1"/>
<dbReference type="GO" id="GO:0016020">
    <property type="term" value="C:membrane"/>
    <property type="evidence" value="ECO:0007669"/>
    <property type="project" value="UniProtKB-SubCell"/>
</dbReference>
<evidence type="ECO:0000313" key="9">
    <source>
        <dbReference type="EnsemblMetazoa" id="HelroP191088"/>
    </source>
</evidence>
<dbReference type="EnsemblMetazoa" id="HelroT191088">
    <property type="protein sequence ID" value="HelroP191088"/>
    <property type="gene ID" value="HelroG191088"/>
</dbReference>
<reference evidence="9" key="3">
    <citation type="submission" date="2015-06" db="UniProtKB">
        <authorList>
            <consortium name="EnsemblMetazoa"/>
        </authorList>
    </citation>
    <scope>IDENTIFICATION</scope>
</reference>
<dbReference type="EMBL" id="AMQM01003577">
    <property type="status" value="NOT_ANNOTATED_CDS"/>
    <property type="molecule type" value="Genomic_DNA"/>
</dbReference>
<dbReference type="PANTHER" id="PTHR15549">
    <property type="entry name" value="PAIRED IMMUNOGLOBULIN-LIKE TYPE 2 RECEPTOR"/>
    <property type="match status" value="1"/>
</dbReference>
<dbReference type="AlphaFoldDB" id="T1FSK8"/>
<sequence>MDEFKIRSVILTSVILVFLEVSTANQVCEIANSPPYQTVLKCPTANVIFIYQMYFFKTNDPNSFYAPDENCRNNDVYTKYKSTYLPVNTLNIYEESLPTNFGNECGGYLKFLSTYYCIGNTTSIQLSTNTETNKPTINFGNFFIMAYSTDPNPSFAKVEVTVSRPFNSATFRIVEVYAKDTINSTCPYEVILTQFNQNDTTCMGPRVTDNYLTITNSRFSISVTGTGTSSQMRITKAWLWVETTPSTSVTLTVPETPSLHSSTRTPLITPSNPTDPVTSMTEFPLVNENRAGLSGLSTNAKIGIGVGVAGGSVLLILAVLLTICCCLKRRGKEPKNMKEPSVIYNISTATNELNNSMNNNNNYSSGSNAEPSVTVQPIPMLKNKFPVSPVNETTYDNGKEKNTKYKAVRQKSKNKKTLMDITQNFMQDADIYYPLDETNSPNFQANEIDGPINAWDDQNYDQTAGKLNSYPVDTWEYDHPKNGPVKSLNMNRVSMNELEHRRSLTDDGDDGTNLHSPASPVHYQPGKTHFQKNSKMSKKTESAAKQKVKKAKSVTFGNYPSQPDLEDSWDLPVGVHIDNNERGGNMLF</sequence>
<dbReference type="PANTHER" id="PTHR15549:SF6">
    <property type="entry name" value="MID2 DOMAIN-CONTAINING PROTEIN"/>
    <property type="match status" value="1"/>
</dbReference>
<evidence type="ECO:0000256" key="3">
    <source>
        <dbReference type="ARBA" id="ARBA00022989"/>
    </source>
</evidence>
<dbReference type="CTD" id="20211805"/>
<dbReference type="InParanoid" id="T1FSK8"/>
<protein>
    <recommendedName>
        <fullName evidence="11">CUB domain-containing protein</fullName>
    </recommendedName>
</protein>